<dbReference type="VEuPathDB" id="FungiDB:PV10_01863"/>
<evidence type="ECO:0000256" key="1">
    <source>
        <dbReference type="SAM" id="MobiDB-lite"/>
    </source>
</evidence>
<evidence type="ECO:0008006" key="4">
    <source>
        <dbReference type="Google" id="ProtNLM"/>
    </source>
</evidence>
<accession>A0A438NJ26</accession>
<reference evidence="2 3" key="1">
    <citation type="submission" date="2017-03" db="EMBL/GenBank/DDBJ databases">
        <title>Genomes of endolithic fungi from Antarctica.</title>
        <authorList>
            <person name="Coleine C."/>
            <person name="Masonjones S."/>
            <person name="Stajich J.E."/>
        </authorList>
    </citation>
    <scope>NUCLEOTIDE SEQUENCE [LARGE SCALE GENOMIC DNA]</scope>
    <source>
        <strain evidence="2 3">CCFEE 6314</strain>
    </source>
</reference>
<organism evidence="2 3">
    <name type="scientific">Exophiala mesophila</name>
    <name type="common">Black yeast-like fungus</name>
    <dbReference type="NCBI Taxonomy" id="212818"/>
    <lineage>
        <taxon>Eukaryota</taxon>
        <taxon>Fungi</taxon>
        <taxon>Dikarya</taxon>
        <taxon>Ascomycota</taxon>
        <taxon>Pezizomycotina</taxon>
        <taxon>Eurotiomycetes</taxon>
        <taxon>Chaetothyriomycetidae</taxon>
        <taxon>Chaetothyriales</taxon>
        <taxon>Herpotrichiellaceae</taxon>
        <taxon>Exophiala</taxon>
    </lineage>
</organism>
<dbReference type="Gene3D" id="1.10.340.30">
    <property type="entry name" value="Hypothetical protein, domain 2"/>
    <property type="match status" value="1"/>
</dbReference>
<name>A0A438NJ26_EXOME</name>
<dbReference type="InterPro" id="IPR011257">
    <property type="entry name" value="DNA_glycosylase"/>
</dbReference>
<dbReference type="Proteomes" id="UP000288859">
    <property type="component" value="Unassembled WGS sequence"/>
</dbReference>
<comment type="caution">
    <text evidence="2">The sequence shown here is derived from an EMBL/GenBank/DDBJ whole genome shotgun (WGS) entry which is preliminary data.</text>
</comment>
<feature type="region of interest" description="Disordered" evidence="1">
    <location>
        <begin position="31"/>
        <end position="55"/>
    </location>
</feature>
<dbReference type="EMBL" id="NAJM01000001">
    <property type="protein sequence ID" value="RVX75731.1"/>
    <property type="molecule type" value="Genomic_DNA"/>
</dbReference>
<dbReference type="GO" id="GO:0006281">
    <property type="term" value="P:DNA repair"/>
    <property type="evidence" value="ECO:0007669"/>
    <property type="project" value="InterPro"/>
</dbReference>
<evidence type="ECO:0000313" key="3">
    <source>
        <dbReference type="Proteomes" id="UP000288859"/>
    </source>
</evidence>
<dbReference type="OrthoDB" id="5607at2759"/>
<dbReference type="SUPFAM" id="SSF48150">
    <property type="entry name" value="DNA-glycosylase"/>
    <property type="match status" value="1"/>
</dbReference>
<dbReference type="AlphaFoldDB" id="A0A438NJ26"/>
<dbReference type="GO" id="GO:0003824">
    <property type="term" value="F:catalytic activity"/>
    <property type="evidence" value="ECO:0007669"/>
    <property type="project" value="InterPro"/>
</dbReference>
<protein>
    <recommendedName>
        <fullName evidence="4">HhH-GPD domain-containing protein</fullName>
    </recommendedName>
</protein>
<proteinExistence type="predicted"/>
<dbReference type="PANTHER" id="PTHR47203">
    <property type="match status" value="1"/>
</dbReference>
<evidence type="ECO:0000313" key="2">
    <source>
        <dbReference type="EMBL" id="RVX75731.1"/>
    </source>
</evidence>
<dbReference type="PANTHER" id="PTHR47203:SF1">
    <property type="entry name" value="HYPOTHETICAL BASE EXCISION DNA REPAIR PROTEIN (EUROFUNG)"/>
    <property type="match status" value="1"/>
</dbReference>
<gene>
    <name evidence="2" type="ORF">B0A52_00087</name>
</gene>
<sequence>MAKRQTTLLGWSKVSKKRTTVTAKQIVLKIEDTSPAKSPKNSDSDSEYEPDFTVSAKSTTKRNVANLRRRKQLPVPRFPGVITLLISSHLLAKLARKIAKKEDKAVHGKQKPTNKAKFVFGKDLIRYYQFPTVAQINEVTQLLEQERELELQMPQETAALVEPIHGGKTLDIDAIVRVIISQACTNESALDVQQTMIRGYPYDINGTKTFGKVPNYALMRVQSIEKLEKCLSKGGLVRIKAKAIKACLDVIYAKNLSLLENNSDTDTGGLSESSSTPHDSGADLLSLAFLNDVYATQGKQAVFDYLVNLPVVGVKTACCLMSFRMNIPVFAVDTHVANMVHSLG</sequence>